<name>A0ABR2AE75_9ROSI</name>
<dbReference type="Proteomes" id="UP001472677">
    <property type="component" value="Unassembled WGS sequence"/>
</dbReference>
<dbReference type="EMBL" id="JBBPBM010000785">
    <property type="protein sequence ID" value="KAK8491422.1"/>
    <property type="molecule type" value="Genomic_DNA"/>
</dbReference>
<proteinExistence type="predicted"/>
<comment type="caution">
    <text evidence="1">The sequence shown here is derived from an EMBL/GenBank/DDBJ whole genome shotgun (WGS) entry which is preliminary data.</text>
</comment>
<accession>A0ABR2AE75</accession>
<evidence type="ECO:0000313" key="2">
    <source>
        <dbReference type="Proteomes" id="UP001472677"/>
    </source>
</evidence>
<protein>
    <submittedName>
        <fullName evidence="1">Uncharacterized protein</fullName>
    </submittedName>
</protein>
<reference evidence="1 2" key="1">
    <citation type="journal article" date="2024" name="G3 (Bethesda)">
        <title>Genome assembly of Hibiscus sabdariffa L. provides insights into metabolisms of medicinal natural products.</title>
        <authorList>
            <person name="Kim T."/>
        </authorList>
    </citation>
    <scope>NUCLEOTIDE SEQUENCE [LARGE SCALE GENOMIC DNA]</scope>
    <source>
        <strain evidence="1">TK-2024</strain>
        <tissue evidence="1">Old leaves</tissue>
    </source>
</reference>
<sequence>MTPLCCQHVKAEPRSRTNPSATRMLPPPATGDHIPCQLSPDSHPASNLHKSCSKKSGDRHSLTKLKAVITLLHEVLHRD</sequence>
<gene>
    <name evidence="1" type="ORF">V6N12_019356</name>
</gene>
<keyword evidence="2" id="KW-1185">Reference proteome</keyword>
<evidence type="ECO:0000313" key="1">
    <source>
        <dbReference type="EMBL" id="KAK8491422.1"/>
    </source>
</evidence>
<organism evidence="1 2">
    <name type="scientific">Hibiscus sabdariffa</name>
    <name type="common">roselle</name>
    <dbReference type="NCBI Taxonomy" id="183260"/>
    <lineage>
        <taxon>Eukaryota</taxon>
        <taxon>Viridiplantae</taxon>
        <taxon>Streptophyta</taxon>
        <taxon>Embryophyta</taxon>
        <taxon>Tracheophyta</taxon>
        <taxon>Spermatophyta</taxon>
        <taxon>Magnoliopsida</taxon>
        <taxon>eudicotyledons</taxon>
        <taxon>Gunneridae</taxon>
        <taxon>Pentapetalae</taxon>
        <taxon>rosids</taxon>
        <taxon>malvids</taxon>
        <taxon>Malvales</taxon>
        <taxon>Malvaceae</taxon>
        <taxon>Malvoideae</taxon>
        <taxon>Hibiscus</taxon>
    </lineage>
</organism>